<feature type="transmembrane region" description="Helical" evidence="6">
    <location>
        <begin position="12"/>
        <end position="29"/>
    </location>
</feature>
<dbReference type="EMBL" id="JACSIT010000100">
    <property type="protein sequence ID" value="MBC6994602.1"/>
    <property type="molecule type" value="Genomic_DNA"/>
</dbReference>
<comment type="subcellular location">
    <subcellularLocation>
        <location evidence="1">Membrane</location>
        <topology evidence="1">Multi-pass membrane protein</topology>
    </subcellularLocation>
</comment>
<organism evidence="7 8">
    <name type="scientific">Neolewinella lacunae</name>
    <dbReference type="NCBI Taxonomy" id="1517758"/>
    <lineage>
        <taxon>Bacteria</taxon>
        <taxon>Pseudomonadati</taxon>
        <taxon>Bacteroidota</taxon>
        <taxon>Saprospiria</taxon>
        <taxon>Saprospirales</taxon>
        <taxon>Lewinellaceae</taxon>
        <taxon>Neolewinella</taxon>
    </lineage>
</organism>
<evidence type="ECO:0000256" key="2">
    <source>
        <dbReference type="ARBA" id="ARBA00022475"/>
    </source>
</evidence>
<dbReference type="InterPro" id="IPR000537">
    <property type="entry name" value="UbiA_prenyltransferase"/>
</dbReference>
<keyword evidence="4 6" id="KW-1133">Transmembrane helix</keyword>
<keyword evidence="5 6" id="KW-0472">Membrane</keyword>
<gene>
    <name evidence="7" type="ORF">H9S92_10540</name>
</gene>
<dbReference type="GO" id="GO:0016765">
    <property type="term" value="F:transferase activity, transferring alkyl or aryl (other than methyl) groups"/>
    <property type="evidence" value="ECO:0007669"/>
    <property type="project" value="InterPro"/>
</dbReference>
<protein>
    <submittedName>
        <fullName evidence="7">Geranylgeranylglycerol-phosphate geranylgeranyltransferase</fullName>
    </submittedName>
</protein>
<evidence type="ECO:0000256" key="6">
    <source>
        <dbReference type="SAM" id="Phobius"/>
    </source>
</evidence>
<feature type="transmembrane region" description="Helical" evidence="6">
    <location>
        <begin position="184"/>
        <end position="205"/>
    </location>
</feature>
<dbReference type="InterPro" id="IPR050475">
    <property type="entry name" value="Prenyltransferase_related"/>
</dbReference>
<dbReference type="CDD" id="cd13961">
    <property type="entry name" value="PT_UbiA_DGGGPS"/>
    <property type="match status" value="1"/>
</dbReference>
<dbReference type="Gene3D" id="1.10.357.140">
    <property type="entry name" value="UbiA prenyltransferase"/>
    <property type="match status" value="1"/>
</dbReference>
<proteinExistence type="predicted"/>
<feature type="transmembrane region" description="Helical" evidence="6">
    <location>
        <begin position="96"/>
        <end position="115"/>
    </location>
</feature>
<evidence type="ECO:0000256" key="5">
    <source>
        <dbReference type="ARBA" id="ARBA00023136"/>
    </source>
</evidence>
<dbReference type="InterPro" id="IPR044878">
    <property type="entry name" value="UbiA_sf"/>
</dbReference>
<dbReference type="GO" id="GO:0016020">
    <property type="term" value="C:membrane"/>
    <property type="evidence" value="ECO:0007669"/>
    <property type="project" value="UniProtKB-SubCell"/>
</dbReference>
<evidence type="ECO:0000313" key="8">
    <source>
        <dbReference type="Proteomes" id="UP000650081"/>
    </source>
</evidence>
<dbReference type="PANTHER" id="PTHR42723">
    <property type="entry name" value="CHLOROPHYLL SYNTHASE"/>
    <property type="match status" value="1"/>
</dbReference>
<dbReference type="RefSeq" id="WP_187466671.1">
    <property type="nucleotide sequence ID" value="NZ_JACSIT010000100.1"/>
</dbReference>
<dbReference type="Pfam" id="PF01040">
    <property type="entry name" value="UbiA"/>
    <property type="match status" value="1"/>
</dbReference>
<comment type="caution">
    <text evidence="7">The sequence shown here is derived from an EMBL/GenBank/DDBJ whole genome shotgun (WGS) entry which is preliminary data.</text>
</comment>
<feature type="transmembrane region" description="Helical" evidence="6">
    <location>
        <begin position="145"/>
        <end position="164"/>
    </location>
</feature>
<dbReference type="PANTHER" id="PTHR42723:SF1">
    <property type="entry name" value="CHLOROPHYLL SYNTHASE, CHLOROPLASTIC"/>
    <property type="match status" value="1"/>
</dbReference>
<reference evidence="7" key="1">
    <citation type="submission" date="2020-08" db="EMBL/GenBank/DDBJ databases">
        <title>Lewinella bacteria from marine environments.</title>
        <authorList>
            <person name="Zhong Y."/>
        </authorList>
    </citation>
    <scope>NUCLEOTIDE SEQUENCE</scope>
    <source>
        <strain evidence="7">KCTC 42187</strain>
    </source>
</reference>
<keyword evidence="8" id="KW-1185">Reference proteome</keyword>
<keyword evidence="3 6" id="KW-0812">Transmembrane</keyword>
<feature type="transmembrane region" description="Helical" evidence="6">
    <location>
        <begin position="49"/>
        <end position="68"/>
    </location>
</feature>
<dbReference type="Gene3D" id="1.20.120.1780">
    <property type="entry name" value="UbiA prenyltransferase"/>
    <property type="match status" value="1"/>
</dbReference>
<dbReference type="Proteomes" id="UP000650081">
    <property type="component" value="Unassembled WGS sequence"/>
</dbReference>
<feature type="transmembrane region" description="Helical" evidence="6">
    <location>
        <begin position="121"/>
        <end position="138"/>
    </location>
</feature>
<evidence type="ECO:0000256" key="1">
    <source>
        <dbReference type="ARBA" id="ARBA00004141"/>
    </source>
</evidence>
<feature type="transmembrane region" description="Helical" evidence="6">
    <location>
        <begin position="226"/>
        <end position="252"/>
    </location>
</feature>
<feature type="transmembrane region" description="Helical" evidence="6">
    <location>
        <begin position="258"/>
        <end position="280"/>
    </location>
</feature>
<evidence type="ECO:0000256" key="4">
    <source>
        <dbReference type="ARBA" id="ARBA00022989"/>
    </source>
</evidence>
<name>A0A923TD98_9BACT</name>
<dbReference type="AlphaFoldDB" id="A0A923TD98"/>
<evidence type="ECO:0000313" key="7">
    <source>
        <dbReference type="EMBL" id="MBC6994602.1"/>
    </source>
</evidence>
<keyword evidence="2" id="KW-1003">Cell membrane</keyword>
<accession>A0A923TD98</accession>
<evidence type="ECO:0000256" key="3">
    <source>
        <dbReference type="ARBA" id="ARBA00022692"/>
    </source>
</evidence>
<sequence length="310" mass="34446">MSSFPTVPVLRLFRVPNLVVVALTQYLVYYRIIWPALASEGIEGLLSPWKFFELCTVTLLITASGYLVNDLQDVKTDEINRPGTNPIEVLGRDTVLWLYATTLLGGFLVSLLLAFRLNEKALLVIFPLAVGILSVYSTGIKRIPVLGNLLVAFYCAGVPGILVLAERSNLRALLLVNPERGMDTLRICLLFMVFAFVATLLRELVKDLEDLRGDEAVGRRTIPVMWGVPTSVKLAIVLGGMVIFAILSPLFLGWPAFMAPPMVGCISVLLLGLVYILFRLQRARTPREYRRLSTELKFFLLAGLGLLVFF</sequence>